<evidence type="ECO:0008006" key="4">
    <source>
        <dbReference type="Google" id="ProtNLM"/>
    </source>
</evidence>
<dbReference type="RefSeq" id="WP_110458109.1">
    <property type="nucleotide sequence ID" value="NZ_BPFB01000004.1"/>
</dbReference>
<reference evidence="2 3" key="1">
    <citation type="submission" date="2021-05" db="EMBL/GenBank/DDBJ databases">
        <title>Molecular characterization for Shewanella algae harboring chromosomal blaOXA-55-like strains isolated from clinical and environment sample.</title>
        <authorList>
            <person name="Ohama Y."/>
            <person name="Aoki K."/>
            <person name="Harada S."/>
            <person name="Moriya K."/>
            <person name="Ishii Y."/>
            <person name="Tateda K."/>
        </authorList>
    </citation>
    <scope>NUCLEOTIDE SEQUENCE [LARGE SCALE GENOMIC DNA]</scope>
    <source>
        <strain evidence="2 3">LMG 23746</strain>
    </source>
</reference>
<sequence>MRFYTPLSAALLTVFSLSASATQAPASEAEIAFNQEVLQCAAYYHIASDAISNMDAPQMKPVGERLKQSGEAALTLAKQYQSEAQVEQLLQQAIAKQQASLPNNKSLGGLMGRYKTPCQNLLANPQQRLDYWIMATM</sequence>
<accession>A0ABQ4P5G5</accession>
<feature type="signal peptide" evidence="1">
    <location>
        <begin position="1"/>
        <end position="21"/>
    </location>
</feature>
<name>A0ABQ4P5G5_9GAMM</name>
<keyword evidence="1" id="KW-0732">Signal</keyword>
<protein>
    <recommendedName>
        <fullName evidence="4">Secreted protein</fullName>
    </recommendedName>
</protein>
<gene>
    <name evidence="2" type="ORF">TUM4630_04450</name>
</gene>
<dbReference type="EMBL" id="BPFB01000004">
    <property type="protein sequence ID" value="GIU42758.1"/>
    <property type="molecule type" value="Genomic_DNA"/>
</dbReference>
<keyword evidence="3" id="KW-1185">Reference proteome</keyword>
<feature type="chain" id="PRO_5046220264" description="Secreted protein" evidence="1">
    <location>
        <begin position="22"/>
        <end position="137"/>
    </location>
</feature>
<comment type="caution">
    <text evidence="2">The sequence shown here is derived from an EMBL/GenBank/DDBJ whole genome shotgun (WGS) entry which is preliminary data.</text>
</comment>
<evidence type="ECO:0000313" key="3">
    <source>
        <dbReference type="Proteomes" id="UP000761574"/>
    </source>
</evidence>
<evidence type="ECO:0000313" key="2">
    <source>
        <dbReference type="EMBL" id="GIU42758.1"/>
    </source>
</evidence>
<evidence type="ECO:0000256" key="1">
    <source>
        <dbReference type="SAM" id="SignalP"/>
    </source>
</evidence>
<organism evidence="2 3">
    <name type="scientific">Shewanella algidipiscicola</name>
    <dbReference type="NCBI Taxonomy" id="614070"/>
    <lineage>
        <taxon>Bacteria</taxon>
        <taxon>Pseudomonadati</taxon>
        <taxon>Pseudomonadota</taxon>
        <taxon>Gammaproteobacteria</taxon>
        <taxon>Alteromonadales</taxon>
        <taxon>Shewanellaceae</taxon>
        <taxon>Shewanella</taxon>
    </lineage>
</organism>
<proteinExistence type="predicted"/>
<dbReference type="Proteomes" id="UP000761574">
    <property type="component" value="Unassembled WGS sequence"/>
</dbReference>